<dbReference type="Gene3D" id="2.40.170.20">
    <property type="entry name" value="TonB-dependent receptor, beta-barrel domain"/>
    <property type="match status" value="1"/>
</dbReference>
<evidence type="ECO:0000256" key="4">
    <source>
        <dbReference type="ARBA" id="ARBA00022692"/>
    </source>
</evidence>
<dbReference type="PROSITE" id="PS52016">
    <property type="entry name" value="TONB_DEPENDENT_REC_3"/>
    <property type="match status" value="1"/>
</dbReference>
<evidence type="ECO:0000256" key="8">
    <source>
        <dbReference type="PROSITE-ProRule" id="PRU01360"/>
    </source>
</evidence>
<keyword evidence="2 8" id="KW-0813">Transport</keyword>
<evidence type="ECO:0000256" key="5">
    <source>
        <dbReference type="ARBA" id="ARBA00023077"/>
    </source>
</evidence>
<dbReference type="InterPro" id="IPR039426">
    <property type="entry name" value="TonB-dep_rcpt-like"/>
</dbReference>
<evidence type="ECO:0000313" key="14">
    <source>
        <dbReference type="Proteomes" id="UP000606935"/>
    </source>
</evidence>
<keyword evidence="13" id="KW-0675">Receptor</keyword>
<evidence type="ECO:0000256" key="10">
    <source>
        <dbReference type="SAM" id="SignalP"/>
    </source>
</evidence>
<dbReference type="EMBL" id="BMLS01000002">
    <property type="protein sequence ID" value="GGO68916.1"/>
    <property type="molecule type" value="Genomic_DNA"/>
</dbReference>
<keyword evidence="14" id="KW-1185">Reference proteome</keyword>
<proteinExistence type="inferred from homology"/>
<dbReference type="Pfam" id="PF07715">
    <property type="entry name" value="Plug"/>
    <property type="match status" value="1"/>
</dbReference>
<dbReference type="InterPro" id="IPR012910">
    <property type="entry name" value="Plug_dom"/>
</dbReference>
<dbReference type="Gene3D" id="2.170.130.10">
    <property type="entry name" value="TonB-dependent receptor, plug domain"/>
    <property type="match status" value="1"/>
</dbReference>
<dbReference type="PANTHER" id="PTHR47234">
    <property type="match status" value="1"/>
</dbReference>
<dbReference type="PANTHER" id="PTHR47234:SF2">
    <property type="entry name" value="TONB-DEPENDENT RECEPTOR"/>
    <property type="match status" value="1"/>
</dbReference>
<name>A0A918DJ38_9ALTE</name>
<evidence type="ECO:0000259" key="11">
    <source>
        <dbReference type="Pfam" id="PF00593"/>
    </source>
</evidence>
<keyword evidence="4 8" id="KW-0812">Transmembrane</keyword>
<keyword evidence="5 9" id="KW-0798">TonB box</keyword>
<keyword evidence="6 8" id="KW-0472">Membrane</keyword>
<dbReference type="InterPro" id="IPR036942">
    <property type="entry name" value="Beta-barrel_TonB_sf"/>
</dbReference>
<reference evidence="13" key="2">
    <citation type="submission" date="2020-09" db="EMBL/GenBank/DDBJ databases">
        <authorList>
            <person name="Sun Q."/>
            <person name="Zhou Y."/>
        </authorList>
    </citation>
    <scope>NUCLEOTIDE SEQUENCE</scope>
    <source>
        <strain evidence="13">CGMCC 1.7086</strain>
    </source>
</reference>
<comment type="subcellular location">
    <subcellularLocation>
        <location evidence="1 8">Cell outer membrane</location>
        <topology evidence="1 8">Multi-pass membrane protein</topology>
    </subcellularLocation>
</comment>
<evidence type="ECO:0000256" key="9">
    <source>
        <dbReference type="RuleBase" id="RU003357"/>
    </source>
</evidence>
<dbReference type="AlphaFoldDB" id="A0A918DJ38"/>
<evidence type="ECO:0000256" key="7">
    <source>
        <dbReference type="ARBA" id="ARBA00023237"/>
    </source>
</evidence>
<dbReference type="RefSeq" id="WP_188693710.1">
    <property type="nucleotide sequence ID" value="NZ_BMLS01000002.1"/>
</dbReference>
<dbReference type="Pfam" id="PF00593">
    <property type="entry name" value="TonB_dep_Rec_b-barrel"/>
    <property type="match status" value="1"/>
</dbReference>
<dbReference type="GO" id="GO:0009279">
    <property type="term" value="C:cell outer membrane"/>
    <property type="evidence" value="ECO:0007669"/>
    <property type="project" value="UniProtKB-SubCell"/>
</dbReference>
<keyword evidence="7 8" id="KW-0998">Cell outer membrane</keyword>
<feature type="domain" description="TonB-dependent receptor-like beta-barrel" evidence="11">
    <location>
        <begin position="454"/>
        <end position="955"/>
    </location>
</feature>
<organism evidence="13 14">
    <name type="scientific">Bowmanella pacifica</name>
    <dbReference type="NCBI Taxonomy" id="502051"/>
    <lineage>
        <taxon>Bacteria</taxon>
        <taxon>Pseudomonadati</taxon>
        <taxon>Pseudomonadota</taxon>
        <taxon>Gammaproteobacteria</taxon>
        <taxon>Alteromonadales</taxon>
        <taxon>Alteromonadaceae</taxon>
        <taxon>Bowmanella</taxon>
    </lineage>
</organism>
<evidence type="ECO:0000313" key="13">
    <source>
        <dbReference type="EMBL" id="GGO68916.1"/>
    </source>
</evidence>
<evidence type="ECO:0000256" key="1">
    <source>
        <dbReference type="ARBA" id="ARBA00004571"/>
    </source>
</evidence>
<evidence type="ECO:0000256" key="3">
    <source>
        <dbReference type="ARBA" id="ARBA00022452"/>
    </source>
</evidence>
<feature type="signal peptide" evidence="10">
    <location>
        <begin position="1"/>
        <end position="31"/>
    </location>
</feature>
<accession>A0A918DJ38</accession>
<comment type="caution">
    <text evidence="13">The sequence shown here is derived from an EMBL/GenBank/DDBJ whole genome shotgun (WGS) entry which is preliminary data.</text>
</comment>
<protein>
    <submittedName>
        <fullName evidence="13">TonB-dependent receptor</fullName>
    </submittedName>
</protein>
<gene>
    <name evidence="13" type="ORF">GCM10010982_18970</name>
</gene>
<comment type="similarity">
    <text evidence="8 9">Belongs to the TonB-dependent receptor family.</text>
</comment>
<keyword evidence="10" id="KW-0732">Signal</keyword>
<dbReference type="InterPro" id="IPR037066">
    <property type="entry name" value="Plug_dom_sf"/>
</dbReference>
<feature type="domain" description="TonB-dependent receptor plug" evidence="12">
    <location>
        <begin position="75"/>
        <end position="190"/>
    </location>
</feature>
<keyword evidence="3 8" id="KW-1134">Transmembrane beta strand</keyword>
<evidence type="ECO:0000259" key="12">
    <source>
        <dbReference type="Pfam" id="PF07715"/>
    </source>
</evidence>
<dbReference type="SUPFAM" id="SSF56935">
    <property type="entry name" value="Porins"/>
    <property type="match status" value="1"/>
</dbReference>
<feature type="chain" id="PRO_5036744958" evidence="10">
    <location>
        <begin position="32"/>
        <end position="997"/>
    </location>
</feature>
<sequence>MTRQLLLTRSIKSILMAGTGSAILFGAPAFAQDVEVQGVQTTNESTTSEVKTERTERIQVTGSRLRTDSFANEIPTDIISIDEADKQGITSIGELLRTSTAAAGSSQITSAFATGFVINGGAGAETISLRGLGANRTLVLLNGRRAGPAGTRGAVSSFDMNALPISAIERVEVLKDGASSLYGSDAVAGVINIITKTDDSKNISVDFSQPFDSGGERRRINASWGETFGKGNVRVVADYNVSKEVLRGDRDFYACSERILYNQDGTRGDPIDPKTGSYHCNDTGYGLWAYNAGAGNVPGGAKVFYDYDGWLANNGYDSLNDTWSAAGDLRGPDGWYIGAYDRETDVLWDKNSPLRDRETMLPKTETLSFFVSGDYALTDTISAYGELLHSSRETTTQGYRQFWTADVGAVDASLLGFEGDALFMPVALTDHYGADVEVDYTRFVAGVEGSIGFWDWDVSYQNSYNKGTYGNKVIYRDAMLMAQDHLVSGTSCNGEVTEFSGRTCVDVNFADPQQIAGNTPEHVRNFLFGEEVGETIYKQQTFEAYITGDAYELPAGAVAVAVGLSYQRDEIDDTPGEASATGNSWGLSSASRTAGAQNSKAVFGEVRVPLLADKAFAQQLDVTGSARWTDVSTYGSDSTFKLALNWQINDQWRVRASRGTSFRSPALFELYLAGQTGFPSQRSVDPCYDYGAEYEAGNVTDRVYANCQAAGVPLDYTGAGTSSVNEVTSGGGDTLKAETSVAENIGLIWTSPEGTFAASIDYYNVTIDGEVAKLRAADIVGSCYRSADFPNDPLCSLFTRNNGTNGDWGIDVVNAGYVNVAQQEAKGVDINFTYQDDFDFGSLRVSLEHTNQIARDYQLFADSEVRHYIGEIGDPKHVGQLFTTFSRDDWSITWTMRYVDSVNNYDYFHDGSNEVGYRGETYQFVNDAPTTVYHTLSGNFELMDGVDVTVGIANLFDKEPPRVSTNADGVNFTGNAVIASQYDHLGRRAFANLSYNF</sequence>
<evidence type="ECO:0000256" key="2">
    <source>
        <dbReference type="ARBA" id="ARBA00022448"/>
    </source>
</evidence>
<dbReference type="Proteomes" id="UP000606935">
    <property type="component" value="Unassembled WGS sequence"/>
</dbReference>
<evidence type="ECO:0000256" key="6">
    <source>
        <dbReference type="ARBA" id="ARBA00023136"/>
    </source>
</evidence>
<reference evidence="13" key="1">
    <citation type="journal article" date="2014" name="Int. J. Syst. Evol. Microbiol.">
        <title>Complete genome sequence of Corynebacterium casei LMG S-19264T (=DSM 44701T), isolated from a smear-ripened cheese.</title>
        <authorList>
            <consortium name="US DOE Joint Genome Institute (JGI-PGF)"/>
            <person name="Walter F."/>
            <person name="Albersmeier A."/>
            <person name="Kalinowski J."/>
            <person name="Ruckert C."/>
        </authorList>
    </citation>
    <scope>NUCLEOTIDE SEQUENCE</scope>
    <source>
        <strain evidence="13">CGMCC 1.7086</strain>
    </source>
</reference>
<dbReference type="InterPro" id="IPR000531">
    <property type="entry name" value="Beta-barrel_TonB"/>
</dbReference>